<sequence>MDFGIKDNIIAIITTDRSMVSTTTVPVFYAKTEEQKEKIALLVSKITMGMVHDLENGSYVIVKH</sequence>
<accession>A0ABX8RBK5</accession>
<dbReference type="Proteomes" id="UP000886818">
    <property type="component" value="Chromosome"/>
</dbReference>
<dbReference type="EMBL" id="CP078093">
    <property type="protein sequence ID" value="QXM05837.1"/>
    <property type="molecule type" value="Genomic_DNA"/>
</dbReference>
<reference evidence="1" key="1">
    <citation type="submission" date="2021-07" db="EMBL/GenBank/DDBJ databases">
        <title>Complete genome sequence of Crassaminicella sp. 143-21, isolated from a deep-sea hydrothermal vent.</title>
        <authorList>
            <person name="Li X."/>
        </authorList>
    </citation>
    <scope>NUCLEOTIDE SEQUENCE</scope>
    <source>
        <strain evidence="1">143-21</strain>
    </source>
</reference>
<organism evidence="1 2">
    <name type="scientific">Crassaminicella indica</name>
    <dbReference type="NCBI Taxonomy" id="2855394"/>
    <lineage>
        <taxon>Bacteria</taxon>
        <taxon>Bacillati</taxon>
        <taxon>Bacillota</taxon>
        <taxon>Clostridia</taxon>
        <taxon>Eubacteriales</taxon>
        <taxon>Clostridiaceae</taxon>
        <taxon>Crassaminicella</taxon>
    </lineage>
</organism>
<keyword evidence="2" id="KW-1185">Reference proteome</keyword>
<protein>
    <submittedName>
        <fullName evidence="1">Uncharacterized protein</fullName>
    </submittedName>
</protein>
<dbReference type="Pfam" id="PF21835">
    <property type="entry name" value="YIEGIA_cap"/>
    <property type="match status" value="1"/>
</dbReference>
<evidence type="ECO:0000313" key="2">
    <source>
        <dbReference type="Proteomes" id="UP000886818"/>
    </source>
</evidence>
<name>A0ABX8RBK5_9CLOT</name>
<dbReference type="InterPro" id="IPR054055">
    <property type="entry name" value="YpzH"/>
</dbReference>
<evidence type="ECO:0000313" key="1">
    <source>
        <dbReference type="EMBL" id="QXM05837.1"/>
    </source>
</evidence>
<proteinExistence type="predicted"/>
<gene>
    <name evidence="1" type="ORF">KVH43_10800</name>
</gene>
<dbReference type="RefSeq" id="WP_218282535.1">
    <property type="nucleotide sequence ID" value="NZ_CP078093.1"/>
</dbReference>